<organism evidence="1 2">
    <name type="scientific">Dentiscutata erythropus</name>
    <dbReference type="NCBI Taxonomy" id="1348616"/>
    <lineage>
        <taxon>Eukaryota</taxon>
        <taxon>Fungi</taxon>
        <taxon>Fungi incertae sedis</taxon>
        <taxon>Mucoromycota</taxon>
        <taxon>Glomeromycotina</taxon>
        <taxon>Glomeromycetes</taxon>
        <taxon>Diversisporales</taxon>
        <taxon>Gigasporaceae</taxon>
        <taxon>Dentiscutata</taxon>
    </lineage>
</organism>
<dbReference type="OrthoDB" id="2021145at2759"/>
<dbReference type="Proteomes" id="UP000789405">
    <property type="component" value="Unassembled WGS sequence"/>
</dbReference>
<gene>
    <name evidence="1" type="ORF">DERYTH_LOCUS24878</name>
</gene>
<dbReference type="AlphaFoldDB" id="A0A9N9PCW0"/>
<sequence>KEYLGSRLEADLTLAPQGSGGLEGCLGSRLEADISTVPSIHLHNPMFMGNSGNVNGRTFNLSKESALKRIMIMKRYIEFWPKIYVGTSRFIYMIASGVNLAIIYKFEPNLRQQKYKVIGDVEGVDSIL</sequence>
<evidence type="ECO:0000313" key="1">
    <source>
        <dbReference type="EMBL" id="CAG8808411.1"/>
    </source>
</evidence>
<feature type="non-terminal residue" evidence="1">
    <location>
        <position position="128"/>
    </location>
</feature>
<name>A0A9N9PCW0_9GLOM</name>
<keyword evidence="2" id="KW-1185">Reference proteome</keyword>
<proteinExistence type="predicted"/>
<dbReference type="EMBL" id="CAJVPY010043729">
    <property type="protein sequence ID" value="CAG8808411.1"/>
    <property type="molecule type" value="Genomic_DNA"/>
</dbReference>
<accession>A0A9N9PCW0</accession>
<feature type="non-terminal residue" evidence="1">
    <location>
        <position position="1"/>
    </location>
</feature>
<protein>
    <submittedName>
        <fullName evidence="1">18136_t:CDS:1</fullName>
    </submittedName>
</protein>
<reference evidence="1" key="1">
    <citation type="submission" date="2021-06" db="EMBL/GenBank/DDBJ databases">
        <authorList>
            <person name="Kallberg Y."/>
            <person name="Tangrot J."/>
            <person name="Rosling A."/>
        </authorList>
    </citation>
    <scope>NUCLEOTIDE SEQUENCE</scope>
    <source>
        <strain evidence="1">MA453B</strain>
    </source>
</reference>
<evidence type="ECO:0000313" key="2">
    <source>
        <dbReference type="Proteomes" id="UP000789405"/>
    </source>
</evidence>
<comment type="caution">
    <text evidence="1">The sequence shown here is derived from an EMBL/GenBank/DDBJ whole genome shotgun (WGS) entry which is preliminary data.</text>
</comment>